<accession>A0A421B0N2</accession>
<evidence type="ECO:0000256" key="2">
    <source>
        <dbReference type="SAM" id="Phobius"/>
    </source>
</evidence>
<dbReference type="GO" id="GO:0005886">
    <property type="term" value="C:plasma membrane"/>
    <property type="evidence" value="ECO:0007669"/>
    <property type="project" value="TreeGrafter"/>
</dbReference>
<feature type="transmembrane region" description="Helical" evidence="2">
    <location>
        <begin position="127"/>
        <end position="144"/>
    </location>
</feature>
<feature type="transmembrane region" description="Helical" evidence="2">
    <location>
        <begin position="225"/>
        <end position="243"/>
    </location>
</feature>
<feature type="transmembrane region" description="Helical" evidence="2">
    <location>
        <begin position="74"/>
        <end position="92"/>
    </location>
</feature>
<reference evidence="4 5" key="1">
    <citation type="submission" date="2018-10" db="EMBL/GenBank/DDBJ databases">
        <title>Genomic Encyclopedia of Archaeal and Bacterial Type Strains, Phase II (KMG-II): from individual species to whole genera.</title>
        <authorList>
            <person name="Goeker M."/>
        </authorList>
    </citation>
    <scope>NUCLEOTIDE SEQUENCE [LARGE SCALE GENOMIC DNA]</scope>
    <source>
        <strain evidence="4 5">DSM 45657</strain>
    </source>
</reference>
<protein>
    <submittedName>
        <fullName evidence="4">Leader peptidase (Prepilin peptidase)/N-methyltransferase</fullName>
    </submittedName>
</protein>
<dbReference type="Gene3D" id="1.20.120.1220">
    <property type="match status" value="1"/>
</dbReference>
<feature type="transmembrane region" description="Helical" evidence="2">
    <location>
        <begin position="98"/>
        <end position="120"/>
    </location>
</feature>
<feature type="transmembrane region" description="Helical" evidence="2">
    <location>
        <begin position="183"/>
        <end position="205"/>
    </location>
</feature>
<dbReference type="GO" id="GO:0008168">
    <property type="term" value="F:methyltransferase activity"/>
    <property type="evidence" value="ECO:0007669"/>
    <property type="project" value="UniProtKB-KW"/>
</dbReference>
<dbReference type="AlphaFoldDB" id="A0A421B0N2"/>
<dbReference type="EMBL" id="RCDD01000004">
    <property type="protein sequence ID" value="RLK55626.1"/>
    <property type="molecule type" value="Genomic_DNA"/>
</dbReference>
<dbReference type="InterPro" id="IPR000045">
    <property type="entry name" value="Prepilin_IV_endopep_pep"/>
</dbReference>
<dbReference type="GO" id="GO:0032259">
    <property type="term" value="P:methylation"/>
    <property type="evidence" value="ECO:0007669"/>
    <property type="project" value="UniProtKB-KW"/>
</dbReference>
<dbReference type="GO" id="GO:0004190">
    <property type="term" value="F:aspartic-type endopeptidase activity"/>
    <property type="evidence" value="ECO:0007669"/>
    <property type="project" value="InterPro"/>
</dbReference>
<keyword evidence="5" id="KW-1185">Reference proteome</keyword>
<dbReference type="GO" id="GO:0006465">
    <property type="term" value="P:signal peptide processing"/>
    <property type="evidence" value="ECO:0007669"/>
    <property type="project" value="TreeGrafter"/>
</dbReference>
<keyword evidence="4" id="KW-0808">Transferase</keyword>
<feature type="transmembrane region" description="Helical" evidence="2">
    <location>
        <begin position="44"/>
        <end position="65"/>
    </location>
</feature>
<dbReference type="PANTHER" id="PTHR30487:SF0">
    <property type="entry name" value="PREPILIN LEADER PEPTIDASE_N-METHYLTRANSFERASE-RELATED"/>
    <property type="match status" value="1"/>
</dbReference>
<feature type="transmembrane region" description="Helical" evidence="2">
    <location>
        <begin position="150"/>
        <end position="171"/>
    </location>
</feature>
<evidence type="ECO:0000256" key="1">
    <source>
        <dbReference type="ARBA" id="ARBA00005801"/>
    </source>
</evidence>
<proteinExistence type="inferred from homology"/>
<name>A0A421B0N2_9PSEU</name>
<dbReference type="OrthoDB" id="5197713at2"/>
<organism evidence="4 5">
    <name type="scientific">Actinokineospora cianjurensis</name>
    <dbReference type="NCBI Taxonomy" id="585224"/>
    <lineage>
        <taxon>Bacteria</taxon>
        <taxon>Bacillati</taxon>
        <taxon>Actinomycetota</taxon>
        <taxon>Actinomycetes</taxon>
        <taxon>Pseudonocardiales</taxon>
        <taxon>Pseudonocardiaceae</taxon>
        <taxon>Actinokineospora</taxon>
    </lineage>
</organism>
<keyword evidence="2" id="KW-0812">Transmembrane</keyword>
<sequence length="244" mass="25195">MPTQSLFSFHLTPSASPPTRLPALAALLAATALCLPLPALFHGIALSTVAAIAGYAIGAAVRLLVPEYAVPARWIELPTAALLSILAATWSAGIIPGWWLPAIAFLATLSVPLAVIDLLHQRLPNRLTLPAFPLAVALFIPAALSTPNPLLQDALTGAILATAFFALVTSLNPSALGMGDVKLAPILGLYLGPGGPLSLILAPLLASAITLSLHLLRHPAWHARIPFAPGLLAATFALFPLSVS</sequence>
<dbReference type="InterPro" id="IPR050882">
    <property type="entry name" value="Prepilin_peptidase/N-MTase"/>
</dbReference>
<keyword evidence="4" id="KW-0489">Methyltransferase</keyword>
<dbReference type="PANTHER" id="PTHR30487">
    <property type="entry name" value="TYPE 4 PREPILIN-LIKE PROTEINS LEADER PEPTIDE-PROCESSING ENZYME"/>
    <property type="match status" value="1"/>
</dbReference>
<evidence type="ECO:0000313" key="5">
    <source>
        <dbReference type="Proteomes" id="UP000282454"/>
    </source>
</evidence>
<feature type="domain" description="Prepilin type IV endopeptidase peptidase" evidence="3">
    <location>
        <begin position="105"/>
        <end position="210"/>
    </location>
</feature>
<gene>
    <name evidence="4" type="ORF">CLV68_5116</name>
</gene>
<dbReference type="RefSeq" id="WP_121393339.1">
    <property type="nucleotide sequence ID" value="NZ_RCDD01000004.1"/>
</dbReference>
<dbReference type="Pfam" id="PF01478">
    <property type="entry name" value="Peptidase_A24"/>
    <property type="match status" value="1"/>
</dbReference>
<comment type="similarity">
    <text evidence="1">Belongs to the peptidase A24 family.</text>
</comment>
<keyword evidence="2" id="KW-1133">Transmembrane helix</keyword>
<dbReference type="Proteomes" id="UP000282454">
    <property type="component" value="Unassembled WGS sequence"/>
</dbReference>
<comment type="caution">
    <text evidence="4">The sequence shown here is derived from an EMBL/GenBank/DDBJ whole genome shotgun (WGS) entry which is preliminary data.</text>
</comment>
<evidence type="ECO:0000259" key="3">
    <source>
        <dbReference type="Pfam" id="PF01478"/>
    </source>
</evidence>
<evidence type="ECO:0000313" key="4">
    <source>
        <dbReference type="EMBL" id="RLK55626.1"/>
    </source>
</evidence>
<keyword evidence="2" id="KW-0472">Membrane</keyword>